<name>A0A7V7QN35_9FIRM</name>
<protein>
    <submittedName>
        <fullName evidence="5">CBS domain-containing protein</fullName>
    </submittedName>
</protein>
<dbReference type="Pfam" id="PF00571">
    <property type="entry name" value="CBS"/>
    <property type="match status" value="2"/>
</dbReference>
<dbReference type="PANTHER" id="PTHR43080:SF2">
    <property type="entry name" value="CBS DOMAIN-CONTAINING PROTEIN"/>
    <property type="match status" value="1"/>
</dbReference>
<feature type="domain" description="ACT" evidence="4">
    <location>
        <begin position="138"/>
        <end position="211"/>
    </location>
</feature>
<evidence type="ECO:0000256" key="2">
    <source>
        <dbReference type="PROSITE-ProRule" id="PRU00703"/>
    </source>
</evidence>
<dbReference type="SUPFAM" id="SSF54631">
    <property type="entry name" value="CBS-domain pair"/>
    <property type="match status" value="1"/>
</dbReference>
<reference evidence="5 6" key="2">
    <citation type="submission" date="2020-02" db="EMBL/GenBank/DDBJ databases">
        <title>Candidatus Galacturonibacter soehngenii shows hetero-acetogenic catabolism of galacturonic acid but lacks a canonical carbon monoxide dehydrogenase/acetyl-CoA synthase complex.</title>
        <authorList>
            <person name="Diender M."/>
            <person name="Stouten G.R."/>
            <person name="Petersen J.F."/>
            <person name="Nielsen P.H."/>
            <person name="Dueholm M.S."/>
            <person name="Pronk J.T."/>
            <person name="Van Loosdrecht M.C.M."/>
        </authorList>
    </citation>
    <scope>NUCLEOTIDE SEQUENCE [LARGE SCALE GENOMIC DNA]</scope>
    <source>
        <strain evidence="5">GalUA</strain>
    </source>
</reference>
<evidence type="ECO:0000313" key="6">
    <source>
        <dbReference type="Proteomes" id="UP000461768"/>
    </source>
</evidence>
<dbReference type="InterPro" id="IPR046342">
    <property type="entry name" value="CBS_dom_sf"/>
</dbReference>
<proteinExistence type="predicted"/>
<dbReference type="Proteomes" id="UP000461768">
    <property type="component" value="Unassembled WGS sequence"/>
</dbReference>
<comment type="caution">
    <text evidence="5">The sequence shown here is derived from an EMBL/GenBank/DDBJ whole genome shotgun (WGS) entry which is preliminary data.</text>
</comment>
<dbReference type="AlphaFoldDB" id="A0A7V7QN35"/>
<dbReference type="Gene3D" id="3.10.580.10">
    <property type="entry name" value="CBS-domain"/>
    <property type="match status" value="1"/>
</dbReference>
<evidence type="ECO:0000313" key="5">
    <source>
        <dbReference type="EMBL" id="KAB1440154.1"/>
    </source>
</evidence>
<dbReference type="CDD" id="cd02205">
    <property type="entry name" value="CBS_pair_SF"/>
    <property type="match status" value="1"/>
</dbReference>
<dbReference type="SMART" id="SM00116">
    <property type="entry name" value="CBS"/>
    <property type="match status" value="2"/>
</dbReference>
<keyword evidence="6" id="KW-1185">Reference proteome</keyword>
<feature type="domain" description="CBS" evidence="3">
    <location>
        <begin position="78"/>
        <end position="138"/>
    </location>
</feature>
<accession>A0A7V7QN35</accession>
<dbReference type="InterPro" id="IPR051257">
    <property type="entry name" value="Diverse_CBS-Domain"/>
</dbReference>
<sequence length="215" mass="25381">MRVKAIMIPFHNLTCIKLTDTLEKAMEVIDANNLLSLPVVDGKKFIGVLSKQYTYEYFFKNWQEDKEKFLKMPVSMLMKDKVETISENIRIEEVAVMFIHTKVRFIPIVDSNDKLLGIITQQAVFKQYQKMFGHRHNSFVIYTYDYRGVVAKIMETIAKAGGDVRNMIVSRTETMDLVEIFYRIECKDFHKVLKALEKQKFDVRDIKYEIKEEKQ</sequence>
<feature type="domain" description="CBS" evidence="3">
    <location>
        <begin position="7"/>
        <end position="64"/>
    </location>
</feature>
<dbReference type="PROSITE" id="PS51671">
    <property type="entry name" value="ACT"/>
    <property type="match status" value="1"/>
</dbReference>
<keyword evidence="1 2" id="KW-0129">CBS domain</keyword>
<reference evidence="5 6" key="1">
    <citation type="submission" date="2019-09" db="EMBL/GenBank/DDBJ databases">
        <authorList>
            <person name="Valk L.C."/>
        </authorList>
    </citation>
    <scope>NUCLEOTIDE SEQUENCE [LARGE SCALE GENOMIC DNA]</scope>
    <source>
        <strain evidence="5">GalUA</strain>
    </source>
</reference>
<dbReference type="PANTHER" id="PTHR43080">
    <property type="entry name" value="CBS DOMAIN-CONTAINING PROTEIN CBSX3, MITOCHONDRIAL"/>
    <property type="match status" value="1"/>
</dbReference>
<evidence type="ECO:0000259" key="3">
    <source>
        <dbReference type="PROSITE" id="PS51371"/>
    </source>
</evidence>
<dbReference type="CDD" id="cd02116">
    <property type="entry name" value="ACT"/>
    <property type="match status" value="1"/>
</dbReference>
<dbReference type="EMBL" id="WAGX01000004">
    <property type="protein sequence ID" value="KAB1440154.1"/>
    <property type="molecule type" value="Genomic_DNA"/>
</dbReference>
<dbReference type="Gene3D" id="3.30.70.260">
    <property type="match status" value="1"/>
</dbReference>
<dbReference type="InterPro" id="IPR000644">
    <property type="entry name" value="CBS_dom"/>
</dbReference>
<dbReference type="InterPro" id="IPR045865">
    <property type="entry name" value="ACT-like_dom_sf"/>
</dbReference>
<evidence type="ECO:0000259" key="4">
    <source>
        <dbReference type="PROSITE" id="PS51671"/>
    </source>
</evidence>
<organism evidence="5 6">
    <name type="scientific">Candidatus Galacturonatibacter soehngenii</name>
    <dbReference type="NCBI Taxonomy" id="2307010"/>
    <lineage>
        <taxon>Bacteria</taxon>
        <taxon>Bacillati</taxon>
        <taxon>Bacillota</taxon>
        <taxon>Clostridia</taxon>
        <taxon>Lachnospirales</taxon>
        <taxon>Lachnospiraceae</taxon>
        <taxon>Candidatus Galacturonatibacter</taxon>
    </lineage>
</organism>
<dbReference type="SUPFAM" id="SSF55021">
    <property type="entry name" value="ACT-like"/>
    <property type="match status" value="1"/>
</dbReference>
<gene>
    <name evidence="5" type="ORF">F7O84_07195</name>
</gene>
<evidence type="ECO:0000256" key="1">
    <source>
        <dbReference type="ARBA" id="ARBA00023122"/>
    </source>
</evidence>
<dbReference type="InterPro" id="IPR002912">
    <property type="entry name" value="ACT_dom"/>
</dbReference>
<dbReference type="OrthoDB" id="1706107at2"/>
<dbReference type="PROSITE" id="PS51371">
    <property type="entry name" value="CBS"/>
    <property type="match status" value="2"/>
</dbReference>